<evidence type="ECO:0000256" key="2">
    <source>
        <dbReference type="SAM" id="SignalP"/>
    </source>
</evidence>
<dbReference type="EMBL" id="ML994616">
    <property type="protein sequence ID" value="KAF2191765.1"/>
    <property type="molecule type" value="Genomic_DNA"/>
</dbReference>
<evidence type="ECO:0000256" key="1">
    <source>
        <dbReference type="SAM" id="MobiDB-lite"/>
    </source>
</evidence>
<protein>
    <submittedName>
        <fullName evidence="3">Uncharacterized protein</fullName>
    </submittedName>
</protein>
<sequence length="92" mass="9896">MYGRIIFLVTSLTLSTLAAPIPVASSNSLNLGTVVNARPVLALRGVIQPDTPQESSNIDEVSTFDQIRRGVIQPDTPQESSNIDEVSTFDPI</sequence>
<feature type="signal peptide" evidence="2">
    <location>
        <begin position="1"/>
        <end position="18"/>
    </location>
</feature>
<feature type="region of interest" description="Disordered" evidence="1">
    <location>
        <begin position="70"/>
        <end position="92"/>
    </location>
</feature>
<name>A0A6A6EKU3_9PEZI</name>
<organism evidence="3 4">
    <name type="scientific">Zopfia rhizophila CBS 207.26</name>
    <dbReference type="NCBI Taxonomy" id="1314779"/>
    <lineage>
        <taxon>Eukaryota</taxon>
        <taxon>Fungi</taxon>
        <taxon>Dikarya</taxon>
        <taxon>Ascomycota</taxon>
        <taxon>Pezizomycotina</taxon>
        <taxon>Dothideomycetes</taxon>
        <taxon>Dothideomycetes incertae sedis</taxon>
        <taxon>Zopfiaceae</taxon>
        <taxon>Zopfia</taxon>
    </lineage>
</organism>
<keyword evidence="2" id="KW-0732">Signal</keyword>
<reference evidence="3" key="1">
    <citation type="journal article" date="2020" name="Stud. Mycol.">
        <title>101 Dothideomycetes genomes: a test case for predicting lifestyles and emergence of pathogens.</title>
        <authorList>
            <person name="Haridas S."/>
            <person name="Albert R."/>
            <person name="Binder M."/>
            <person name="Bloem J."/>
            <person name="Labutti K."/>
            <person name="Salamov A."/>
            <person name="Andreopoulos B."/>
            <person name="Baker S."/>
            <person name="Barry K."/>
            <person name="Bills G."/>
            <person name="Bluhm B."/>
            <person name="Cannon C."/>
            <person name="Castanera R."/>
            <person name="Culley D."/>
            <person name="Daum C."/>
            <person name="Ezra D."/>
            <person name="Gonzalez J."/>
            <person name="Henrissat B."/>
            <person name="Kuo A."/>
            <person name="Liang C."/>
            <person name="Lipzen A."/>
            <person name="Lutzoni F."/>
            <person name="Magnuson J."/>
            <person name="Mondo S."/>
            <person name="Nolan M."/>
            <person name="Ohm R."/>
            <person name="Pangilinan J."/>
            <person name="Park H.-J."/>
            <person name="Ramirez L."/>
            <person name="Alfaro M."/>
            <person name="Sun H."/>
            <person name="Tritt A."/>
            <person name="Yoshinaga Y."/>
            <person name="Zwiers L.-H."/>
            <person name="Turgeon B."/>
            <person name="Goodwin S."/>
            <person name="Spatafora J."/>
            <person name="Crous P."/>
            <person name="Grigoriev I."/>
        </authorList>
    </citation>
    <scope>NUCLEOTIDE SEQUENCE</scope>
    <source>
        <strain evidence="3">CBS 207.26</strain>
    </source>
</reference>
<evidence type="ECO:0000313" key="3">
    <source>
        <dbReference type="EMBL" id="KAF2191765.1"/>
    </source>
</evidence>
<dbReference type="AlphaFoldDB" id="A0A6A6EKU3"/>
<evidence type="ECO:0000313" key="4">
    <source>
        <dbReference type="Proteomes" id="UP000800200"/>
    </source>
</evidence>
<dbReference type="Proteomes" id="UP000800200">
    <property type="component" value="Unassembled WGS sequence"/>
</dbReference>
<accession>A0A6A6EKU3</accession>
<proteinExistence type="predicted"/>
<feature type="chain" id="PRO_5025632499" evidence="2">
    <location>
        <begin position="19"/>
        <end position="92"/>
    </location>
</feature>
<feature type="compositionally biased region" description="Polar residues" evidence="1">
    <location>
        <begin position="75"/>
        <end position="85"/>
    </location>
</feature>
<keyword evidence="4" id="KW-1185">Reference proteome</keyword>
<gene>
    <name evidence="3" type="ORF">K469DRAFT_718786</name>
</gene>